<feature type="domain" description="WYL" evidence="1">
    <location>
        <begin position="45"/>
        <end position="105"/>
    </location>
</feature>
<evidence type="ECO:0000313" key="3">
    <source>
        <dbReference type="Proteomes" id="UP000001968"/>
    </source>
</evidence>
<dbReference type="AlphaFoldDB" id="Q0AUN4"/>
<dbReference type="Pfam" id="PF13280">
    <property type="entry name" value="WYL"/>
    <property type="match status" value="1"/>
</dbReference>
<dbReference type="InterPro" id="IPR026881">
    <property type="entry name" value="WYL_dom"/>
</dbReference>
<dbReference type="PROSITE" id="PS52050">
    <property type="entry name" value="WYL"/>
    <property type="match status" value="1"/>
</dbReference>
<dbReference type="HOGENOM" id="CLU_2221938_0_0_9"/>
<dbReference type="EMBL" id="CP000448">
    <property type="protein sequence ID" value="ABI69570.1"/>
    <property type="molecule type" value="Genomic_DNA"/>
</dbReference>
<sequence length="106" mass="12310">MALFWVLTWANLFKKNPTLPAIIRERVYVTGNTLMFPGDFRLSMESLLRAIIESYQIKAAYINNRNKTKEHLLDPLGLVYKRNVWYLVAALNTDAADKPVRVLRVE</sequence>
<keyword evidence="3" id="KW-1185">Reference proteome</keyword>
<evidence type="ECO:0000259" key="1">
    <source>
        <dbReference type="Pfam" id="PF13280"/>
    </source>
</evidence>
<protein>
    <recommendedName>
        <fullName evidence="1">WYL domain-containing protein</fullName>
    </recommendedName>
</protein>
<accession>Q0AUN4</accession>
<organism evidence="2 3">
    <name type="scientific">Syntrophomonas wolfei subsp. wolfei (strain DSM 2245B / Goettingen)</name>
    <dbReference type="NCBI Taxonomy" id="335541"/>
    <lineage>
        <taxon>Bacteria</taxon>
        <taxon>Bacillati</taxon>
        <taxon>Bacillota</taxon>
        <taxon>Clostridia</taxon>
        <taxon>Eubacteriales</taxon>
        <taxon>Syntrophomonadaceae</taxon>
        <taxon>Syntrophomonas</taxon>
    </lineage>
</organism>
<name>Q0AUN4_SYNWW</name>
<evidence type="ECO:0000313" key="2">
    <source>
        <dbReference type="EMBL" id="ABI69570.1"/>
    </source>
</evidence>
<reference evidence="3" key="1">
    <citation type="journal article" date="2010" name="Environ. Microbiol.">
        <title>The genome of Syntrophomonas wolfei: new insights into syntrophic metabolism and biohydrogen production.</title>
        <authorList>
            <person name="Sieber J.R."/>
            <person name="Sims D.R."/>
            <person name="Han C."/>
            <person name="Kim E."/>
            <person name="Lykidis A."/>
            <person name="Lapidus A.L."/>
            <person name="McDonnald E."/>
            <person name="Rohlin L."/>
            <person name="Culley D.E."/>
            <person name="Gunsalus R."/>
            <person name="McInerney M.J."/>
        </authorList>
    </citation>
    <scope>NUCLEOTIDE SEQUENCE [LARGE SCALE GENOMIC DNA]</scope>
    <source>
        <strain evidence="3">DSM 2245B / Goettingen</strain>
    </source>
</reference>
<dbReference type="KEGG" id="swo:Swol_2279"/>
<gene>
    <name evidence="2" type="ordered locus">Swol_2279</name>
</gene>
<dbReference type="eggNOG" id="COG2378">
    <property type="taxonomic scope" value="Bacteria"/>
</dbReference>
<proteinExistence type="predicted"/>
<dbReference type="STRING" id="335541.Swol_2279"/>
<dbReference type="Proteomes" id="UP000001968">
    <property type="component" value="Chromosome"/>
</dbReference>